<dbReference type="PANTHER" id="PTHR37610:SF40">
    <property type="entry name" value="OS01G0909600 PROTEIN"/>
    <property type="match status" value="1"/>
</dbReference>
<reference evidence="1 2" key="1">
    <citation type="journal article" date="2012" name="Nature">
        <title>Repeated polyploidization of Gossypium genomes and the evolution of spinnable cotton fibres.</title>
        <authorList>
            <person name="Paterson A.H."/>
            <person name="Wendel J.F."/>
            <person name="Gundlach H."/>
            <person name="Guo H."/>
            <person name="Jenkins J."/>
            <person name="Jin D."/>
            <person name="Llewellyn D."/>
            <person name="Showmaker K.C."/>
            <person name="Shu S."/>
            <person name="Udall J."/>
            <person name="Yoo M.J."/>
            <person name="Byers R."/>
            <person name="Chen W."/>
            <person name="Doron-Faigenboim A."/>
            <person name="Duke M.V."/>
            <person name="Gong L."/>
            <person name="Grimwood J."/>
            <person name="Grover C."/>
            <person name="Grupp K."/>
            <person name="Hu G."/>
            <person name="Lee T.H."/>
            <person name="Li J."/>
            <person name="Lin L."/>
            <person name="Liu T."/>
            <person name="Marler B.S."/>
            <person name="Page J.T."/>
            <person name="Roberts A.W."/>
            <person name="Romanel E."/>
            <person name="Sanders W.S."/>
            <person name="Szadkowski E."/>
            <person name="Tan X."/>
            <person name="Tang H."/>
            <person name="Xu C."/>
            <person name="Wang J."/>
            <person name="Wang Z."/>
            <person name="Zhang D."/>
            <person name="Zhang L."/>
            <person name="Ashrafi H."/>
            <person name="Bedon F."/>
            <person name="Bowers J.E."/>
            <person name="Brubaker C.L."/>
            <person name="Chee P.W."/>
            <person name="Das S."/>
            <person name="Gingle A.R."/>
            <person name="Haigler C.H."/>
            <person name="Harker D."/>
            <person name="Hoffmann L.V."/>
            <person name="Hovav R."/>
            <person name="Jones D.C."/>
            <person name="Lemke C."/>
            <person name="Mansoor S."/>
            <person name="ur Rahman M."/>
            <person name="Rainville L.N."/>
            <person name="Rambani A."/>
            <person name="Reddy U.K."/>
            <person name="Rong J.K."/>
            <person name="Saranga Y."/>
            <person name="Scheffler B.E."/>
            <person name="Scheffler J.A."/>
            <person name="Stelly D.M."/>
            <person name="Triplett B.A."/>
            <person name="Van Deynze A."/>
            <person name="Vaslin M.F."/>
            <person name="Waghmare V.N."/>
            <person name="Walford S.A."/>
            <person name="Wright R.J."/>
            <person name="Zaki E.A."/>
            <person name="Zhang T."/>
            <person name="Dennis E.S."/>
            <person name="Mayer K.F."/>
            <person name="Peterson D.G."/>
            <person name="Rokhsar D.S."/>
            <person name="Wang X."/>
            <person name="Schmutz J."/>
        </authorList>
    </citation>
    <scope>NUCLEOTIDE SEQUENCE [LARGE SCALE GENOMIC DNA]</scope>
</reference>
<dbReference type="Gramene" id="KJB78395">
    <property type="protein sequence ID" value="KJB78395"/>
    <property type="gene ID" value="B456_013G151100"/>
</dbReference>
<evidence type="ECO:0000313" key="2">
    <source>
        <dbReference type="Proteomes" id="UP000032304"/>
    </source>
</evidence>
<evidence type="ECO:0008006" key="3">
    <source>
        <dbReference type="Google" id="ProtNLM"/>
    </source>
</evidence>
<evidence type="ECO:0000313" key="1">
    <source>
        <dbReference type="EMBL" id="KJB78395.1"/>
    </source>
</evidence>
<protein>
    <recommendedName>
        <fullName evidence="3">Retrotransposon Copia-like N-terminal domain-containing protein</fullName>
    </recommendedName>
</protein>
<gene>
    <name evidence="1" type="ORF">B456_013G151100</name>
</gene>
<organism evidence="1 2">
    <name type="scientific">Gossypium raimondii</name>
    <name type="common">Peruvian cotton</name>
    <name type="synonym">Gossypium klotzschianum subsp. raimondii</name>
    <dbReference type="NCBI Taxonomy" id="29730"/>
    <lineage>
        <taxon>Eukaryota</taxon>
        <taxon>Viridiplantae</taxon>
        <taxon>Streptophyta</taxon>
        <taxon>Embryophyta</taxon>
        <taxon>Tracheophyta</taxon>
        <taxon>Spermatophyta</taxon>
        <taxon>Magnoliopsida</taxon>
        <taxon>eudicotyledons</taxon>
        <taxon>Gunneridae</taxon>
        <taxon>Pentapetalae</taxon>
        <taxon>rosids</taxon>
        <taxon>malvids</taxon>
        <taxon>Malvales</taxon>
        <taxon>Malvaceae</taxon>
        <taxon>Malvoideae</taxon>
        <taxon>Gossypium</taxon>
    </lineage>
</organism>
<keyword evidence="2" id="KW-1185">Reference proteome</keyword>
<proteinExistence type="predicted"/>
<name>A0A0D2W144_GOSRA</name>
<dbReference type="EMBL" id="CM001752">
    <property type="protein sequence ID" value="KJB78395.1"/>
    <property type="molecule type" value="Genomic_DNA"/>
</dbReference>
<dbReference type="PANTHER" id="PTHR37610">
    <property type="entry name" value="CCHC-TYPE DOMAIN-CONTAINING PROTEIN"/>
    <property type="match status" value="1"/>
</dbReference>
<sequence length="88" mass="10174">MSNFDLCASIGTTTKFNGRNYALWSEAFHTFLGSQGRDHHLVRTMANTQDPKYATWRQYDCVMKTWLLNSMEPKIAAFVELMSTTKEM</sequence>
<accession>A0A0D2W144</accession>
<dbReference type="Proteomes" id="UP000032304">
    <property type="component" value="Chromosome 13"/>
</dbReference>
<dbReference type="AlphaFoldDB" id="A0A0D2W144"/>